<dbReference type="AlphaFoldDB" id="A0A2N0NB14"/>
<proteinExistence type="predicted"/>
<reference evidence="2 3" key="2">
    <citation type="submission" date="2017-09" db="EMBL/GenBank/DDBJ databases">
        <title>Extensive intraspecific genome diversity in a model arbuscular mycorrhizal fungus.</title>
        <authorList>
            <person name="Chen E.C."/>
            <person name="Morin E."/>
            <person name="Beaudet D."/>
            <person name="Noel J."/>
            <person name="Ndikumana S."/>
            <person name="Charron P."/>
            <person name="St-Onge C."/>
            <person name="Giorgi J."/>
            <person name="Grigoriev I.V."/>
            <person name="Roux C."/>
            <person name="Martin F.M."/>
            <person name="Corradi N."/>
        </authorList>
    </citation>
    <scope>NUCLEOTIDE SEQUENCE [LARGE SCALE GENOMIC DNA]</scope>
    <source>
        <strain evidence="2 3">A5</strain>
    </source>
</reference>
<name>A0A2N0NB14_9GLOM</name>
<feature type="transmembrane region" description="Helical" evidence="1">
    <location>
        <begin position="7"/>
        <end position="28"/>
    </location>
</feature>
<dbReference type="EMBL" id="LLXJ01013933">
    <property type="protein sequence ID" value="PKB91748.1"/>
    <property type="molecule type" value="Genomic_DNA"/>
</dbReference>
<sequence>MVADRKANTVVVTLLILIATLLMSMNAIHEVEHVIMAFANPALTAVVCNVLVN</sequence>
<gene>
    <name evidence="2" type="ORF">RhiirA5_447704</name>
</gene>
<dbReference type="Proteomes" id="UP000232722">
    <property type="component" value="Unassembled WGS sequence"/>
</dbReference>
<keyword evidence="1" id="KW-0472">Membrane</keyword>
<evidence type="ECO:0000313" key="2">
    <source>
        <dbReference type="EMBL" id="PKB91748.1"/>
    </source>
</evidence>
<protein>
    <submittedName>
        <fullName evidence="2">Uncharacterized protein</fullName>
    </submittedName>
</protein>
<keyword evidence="1" id="KW-0812">Transmembrane</keyword>
<keyword evidence="1" id="KW-1133">Transmembrane helix</keyword>
<accession>A0A2N0NB14</accession>
<comment type="caution">
    <text evidence="2">The sequence shown here is derived from an EMBL/GenBank/DDBJ whole genome shotgun (WGS) entry which is preliminary data.</text>
</comment>
<organism evidence="2 3">
    <name type="scientific">Rhizophagus irregularis</name>
    <dbReference type="NCBI Taxonomy" id="588596"/>
    <lineage>
        <taxon>Eukaryota</taxon>
        <taxon>Fungi</taxon>
        <taxon>Fungi incertae sedis</taxon>
        <taxon>Mucoromycota</taxon>
        <taxon>Glomeromycotina</taxon>
        <taxon>Glomeromycetes</taxon>
        <taxon>Glomerales</taxon>
        <taxon>Glomeraceae</taxon>
        <taxon>Rhizophagus</taxon>
    </lineage>
</organism>
<feature type="transmembrane region" description="Helical" evidence="1">
    <location>
        <begin position="34"/>
        <end position="52"/>
    </location>
</feature>
<evidence type="ECO:0000313" key="3">
    <source>
        <dbReference type="Proteomes" id="UP000232722"/>
    </source>
</evidence>
<reference evidence="2 3" key="1">
    <citation type="submission" date="2016-04" db="EMBL/GenBank/DDBJ databases">
        <title>Genome analyses suggest a sexual origin of heterokaryosis in a supposedly ancient asexual fungus.</title>
        <authorList>
            <person name="Ropars J."/>
            <person name="Sedzielewska K."/>
            <person name="Noel J."/>
            <person name="Charron P."/>
            <person name="Farinelli L."/>
            <person name="Marton T."/>
            <person name="Kruger M."/>
            <person name="Pelin A."/>
            <person name="Brachmann A."/>
            <person name="Corradi N."/>
        </authorList>
    </citation>
    <scope>NUCLEOTIDE SEQUENCE [LARGE SCALE GENOMIC DNA]</scope>
    <source>
        <strain evidence="2 3">A5</strain>
    </source>
</reference>
<evidence type="ECO:0000256" key="1">
    <source>
        <dbReference type="SAM" id="Phobius"/>
    </source>
</evidence>